<evidence type="ECO:0000313" key="2">
    <source>
        <dbReference type="WBParaSite" id="SMUV_0000120301-mRNA-1"/>
    </source>
</evidence>
<accession>A0A0N5AAM7</accession>
<evidence type="ECO:0000313" key="1">
    <source>
        <dbReference type="Proteomes" id="UP000046393"/>
    </source>
</evidence>
<protein>
    <submittedName>
        <fullName evidence="2">DUF4758 domain-containing protein</fullName>
    </submittedName>
</protein>
<proteinExistence type="predicted"/>
<dbReference type="AlphaFoldDB" id="A0A0N5AAM7"/>
<keyword evidence="1" id="KW-1185">Reference proteome</keyword>
<sequence length="639" mass="70818">MLVVLETGTNLSKKSNSVHDRIFADIAEDLDFDNAEKQPVTKLSNENDKRSSDGKIFHFQLPTNINLIAQTTTATRSLDNFPTSPLQLKGTIRRPAFTTSRFTFGDSCEKDIANNSYISLPAKFEVKVTKPKITNAVASVNMLQLYALRQKPQIILPEILHRSIVKRRYRNSVNLPSNDKSLPKPTRITKAIHNTNFKYPKSKIDVRFIRLREPIPIVTKAVRIGDKASATLVKSLPEVVASTTPKPEITTKITTTALPITQVATTVATPVATSVQQIVQNTLSQYANKCFELYRQVISDLGLPEVPLPAEVYGGQGIVSLAPRPQLVSVRFLQKPKPLLPRLVGVRFLQRPVPIRPRLVGIRILRKPQPNRPRLVGIRFIRKPVPNRPRLVGIRFLERVKPNRPRLVGIRYVDKYKPLLLAGMTPTAVMPSVSSMTHMTPISPVAPVAPVARSVTTVTTQTGGLHKPVKNTIRIVNYKMPFKPHVRAFPYPYRPTVETSTAPPFTNGPFGHGRYQHFRNPYLQQSITSFEASKPIIVRPPAIPKGIENNGKAPIYLVQTKVSAPVFIMPNHGSSLSGSIPSPPILPTPTFSTIQKFFPNSKPQVDTGNVANAVRTATLQGKAAAASASRLPPIPYLRR</sequence>
<reference evidence="2" key="1">
    <citation type="submission" date="2017-02" db="UniProtKB">
        <authorList>
            <consortium name="WormBaseParasite"/>
        </authorList>
    </citation>
    <scope>IDENTIFICATION</scope>
</reference>
<name>A0A0N5AAM7_9BILA</name>
<dbReference type="Proteomes" id="UP000046393">
    <property type="component" value="Unplaced"/>
</dbReference>
<dbReference type="WBParaSite" id="SMUV_0000120301-mRNA-1">
    <property type="protein sequence ID" value="SMUV_0000120301-mRNA-1"/>
    <property type="gene ID" value="SMUV_0000120301"/>
</dbReference>
<organism evidence="1 2">
    <name type="scientific">Syphacia muris</name>
    <dbReference type="NCBI Taxonomy" id="451379"/>
    <lineage>
        <taxon>Eukaryota</taxon>
        <taxon>Metazoa</taxon>
        <taxon>Ecdysozoa</taxon>
        <taxon>Nematoda</taxon>
        <taxon>Chromadorea</taxon>
        <taxon>Rhabditida</taxon>
        <taxon>Spirurina</taxon>
        <taxon>Oxyuridomorpha</taxon>
        <taxon>Oxyuroidea</taxon>
        <taxon>Oxyuridae</taxon>
        <taxon>Syphacia</taxon>
    </lineage>
</organism>